<reference evidence="5" key="1">
    <citation type="journal article" date="2019" name="Int. J. Syst. Evol. Microbiol.">
        <title>The Global Catalogue of Microorganisms (GCM) 10K type strain sequencing project: providing services to taxonomists for standard genome sequencing and annotation.</title>
        <authorList>
            <consortium name="The Broad Institute Genomics Platform"/>
            <consortium name="The Broad Institute Genome Sequencing Center for Infectious Disease"/>
            <person name="Wu L."/>
            <person name="Ma J."/>
        </authorList>
    </citation>
    <scope>NUCLEOTIDE SEQUENCE [LARGE SCALE GENOMIC DNA]</scope>
    <source>
        <strain evidence="5">CCUG 59189</strain>
    </source>
</reference>
<dbReference type="SUPFAM" id="SSF55383">
    <property type="entry name" value="Copper amine oxidase, domain N"/>
    <property type="match status" value="1"/>
</dbReference>
<name>A0ABW3S253_9BACL</name>
<dbReference type="InterPro" id="IPR036582">
    <property type="entry name" value="Mao_N_sf"/>
</dbReference>
<dbReference type="Gene3D" id="2.130.10.10">
    <property type="entry name" value="YVTN repeat-like/Quinoprotein amine dehydrogenase"/>
    <property type="match status" value="1"/>
</dbReference>
<sequence>MLRNGLKWTIIAGLSLTLAASTASAADYVQPNHSYSGYSLPSYLNKVPVAKPIWSTNLGHPSESYRYGADRVAVGEGTIFYLKNGKLVAANAKTGKTIWTYGEKLLTQVIYQNGTILVSDTNGRVYMVSAKTGTTKWKSASVKGQSVFSFAFDKDTVYANTNKGILAYDKATGKLKWSNGSVLNSGSMMVVDDKLLASTWESGALTVDVTYAINKQTGKTLWRAGSIPSPLLIKDGYLYSRDTWPPNDSNTYQYPLSVIELSTGKAVEERQYIKIPEGQDALSTQVYTSATDGQFLFIQANNAIFRYDYRKPGDEQQPKTYQYNGKWIAGPYNNKLFFEKEYGGGIQAIKVLNDERVDYEGLDNPVSRLDFYNSGMFVGQTDGEIYALNVITGKALFRYQTQARSFEAFHIEDGVLIAQADDSLYAFKIPAQLLQPLPTTPIANVDYVNTDAKITINGKVQTLKLNPIMIQNQIYVPLQAVAEALGAKVQHDAATGATTIVYKNQNLNAPEGEAINQITYVKIGDFGKLLGISVVWDQAARSVNIDTSKS</sequence>
<proteinExistence type="predicted"/>
<keyword evidence="1" id="KW-0732">Signal</keyword>
<dbReference type="InterPro" id="IPR002372">
    <property type="entry name" value="PQQ_rpt_dom"/>
</dbReference>
<dbReference type="PANTHER" id="PTHR34512:SF30">
    <property type="entry name" value="OUTER MEMBRANE PROTEIN ASSEMBLY FACTOR BAMB"/>
    <property type="match status" value="1"/>
</dbReference>
<dbReference type="RefSeq" id="WP_379321219.1">
    <property type="nucleotide sequence ID" value="NZ_JBHTLM010000020.1"/>
</dbReference>
<protein>
    <submittedName>
        <fullName evidence="4">PQQ-binding-like beta-propeller repeat protein</fullName>
    </submittedName>
</protein>
<dbReference type="Gene3D" id="2.40.10.480">
    <property type="match status" value="1"/>
</dbReference>
<keyword evidence="5" id="KW-1185">Reference proteome</keyword>
<organism evidence="4 5">
    <name type="scientific">Paenibacillus puldeungensis</name>
    <dbReference type="NCBI Taxonomy" id="696536"/>
    <lineage>
        <taxon>Bacteria</taxon>
        <taxon>Bacillati</taxon>
        <taxon>Bacillota</taxon>
        <taxon>Bacilli</taxon>
        <taxon>Bacillales</taxon>
        <taxon>Paenibacillaceae</taxon>
        <taxon>Paenibacillus</taxon>
    </lineage>
</organism>
<evidence type="ECO:0000256" key="1">
    <source>
        <dbReference type="SAM" id="SignalP"/>
    </source>
</evidence>
<gene>
    <name evidence="4" type="ORF">ACFQ3W_21110</name>
</gene>
<feature type="chain" id="PRO_5045103963" evidence="1">
    <location>
        <begin position="26"/>
        <end position="550"/>
    </location>
</feature>
<evidence type="ECO:0000313" key="5">
    <source>
        <dbReference type="Proteomes" id="UP001597262"/>
    </source>
</evidence>
<dbReference type="InterPro" id="IPR015943">
    <property type="entry name" value="WD40/YVTN_repeat-like_dom_sf"/>
</dbReference>
<accession>A0ABW3S253</accession>
<dbReference type="InterPro" id="IPR012854">
    <property type="entry name" value="Cu_amine_oxidase-like_N"/>
</dbReference>
<dbReference type="PANTHER" id="PTHR34512">
    <property type="entry name" value="CELL SURFACE PROTEIN"/>
    <property type="match status" value="1"/>
</dbReference>
<comment type="caution">
    <text evidence="4">The sequence shown here is derived from an EMBL/GenBank/DDBJ whole genome shotgun (WGS) entry which is preliminary data.</text>
</comment>
<evidence type="ECO:0000313" key="4">
    <source>
        <dbReference type="EMBL" id="MFD1178779.1"/>
    </source>
</evidence>
<dbReference type="SMART" id="SM00564">
    <property type="entry name" value="PQQ"/>
    <property type="match status" value="5"/>
</dbReference>
<dbReference type="InterPro" id="IPR011047">
    <property type="entry name" value="Quinoprotein_ADH-like_sf"/>
</dbReference>
<dbReference type="Gene3D" id="3.30.457.10">
    <property type="entry name" value="Copper amine oxidase-like, N-terminal domain"/>
    <property type="match status" value="1"/>
</dbReference>
<dbReference type="Pfam" id="PF07833">
    <property type="entry name" value="Cu_amine_oxidN1"/>
    <property type="match status" value="1"/>
</dbReference>
<dbReference type="SUPFAM" id="SSF50998">
    <property type="entry name" value="Quinoprotein alcohol dehydrogenase-like"/>
    <property type="match status" value="1"/>
</dbReference>
<feature type="domain" description="Copper amine oxidase-like N-terminal" evidence="2">
    <location>
        <begin position="455"/>
        <end position="508"/>
    </location>
</feature>
<feature type="domain" description="Pyrrolo-quinoline quinone repeat" evidence="3">
    <location>
        <begin position="53"/>
        <end position="240"/>
    </location>
</feature>
<dbReference type="EMBL" id="JBHTLM010000020">
    <property type="protein sequence ID" value="MFD1178779.1"/>
    <property type="molecule type" value="Genomic_DNA"/>
</dbReference>
<evidence type="ECO:0000259" key="3">
    <source>
        <dbReference type="Pfam" id="PF13360"/>
    </source>
</evidence>
<dbReference type="Proteomes" id="UP001597262">
    <property type="component" value="Unassembled WGS sequence"/>
</dbReference>
<evidence type="ECO:0000259" key="2">
    <source>
        <dbReference type="Pfam" id="PF07833"/>
    </source>
</evidence>
<feature type="signal peptide" evidence="1">
    <location>
        <begin position="1"/>
        <end position="25"/>
    </location>
</feature>
<dbReference type="InterPro" id="IPR018391">
    <property type="entry name" value="PQQ_b-propeller_rpt"/>
</dbReference>
<dbReference type="Pfam" id="PF13360">
    <property type="entry name" value="PQQ_2"/>
    <property type="match status" value="1"/>
</dbReference>